<name>A0A0P1BCQ7_9BASI</name>
<evidence type="ECO:0000313" key="1">
    <source>
        <dbReference type="EMBL" id="CEH13924.1"/>
    </source>
</evidence>
<keyword evidence="2" id="KW-1185">Reference proteome</keyword>
<organism evidence="1 2">
    <name type="scientific">Ceraceosorus bombacis</name>
    <dbReference type="NCBI Taxonomy" id="401625"/>
    <lineage>
        <taxon>Eukaryota</taxon>
        <taxon>Fungi</taxon>
        <taxon>Dikarya</taxon>
        <taxon>Basidiomycota</taxon>
        <taxon>Ustilaginomycotina</taxon>
        <taxon>Exobasidiomycetes</taxon>
        <taxon>Ceraceosorales</taxon>
        <taxon>Ceraceosoraceae</taxon>
        <taxon>Ceraceosorus</taxon>
    </lineage>
</organism>
<dbReference type="EMBL" id="CCYA01000238">
    <property type="protein sequence ID" value="CEH13924.1"/>
    <property type="molecule type" value="Genomic_DNA"/>
</dbReference>
<evidence type="ECO:0000313" key="2">
    <source>
        <dbReference type="Proteomes" id="UP000054845"/>
    </source>
</evidence>
<dbReference type="AlphaFoldDB" id="A0A0P1BCQ7"/>
<proteinExistence type="predicted"/>
<reference evidence="1 2" key="1">
    <citation type="submission" date="2014-09" db="EMBL/GenBank/DDBJ databases">
        <authorList>
            <person name="Magalhaes I.L.F."/>
            <person name="Oliveira U."/>
            <person name="Santos F.R."/>
            <person name="Vidigal T.H.D.A."/>
            <person name="Brescovit A.D."/>
            <person name="Santos A.J."/>
        </authorList>
    </citation>
    <scope>NUCLEOTIDE SEQUENCE [LARGE SCALE GENOMIC DNA]</scope>
</reference>
<protein>
    <submittedName>
        <fullName evidence="1">Uncharacterized protein</fullName>
    </submittedName>
</protein>
<accession>A0A0P1BCQ7</accession>
<sequence>MALVNVPEITTSLLCCIRGWPLTIGLANTFPAWDSCVALVHHVVHGQSECPNVNRVLLVKWSTSAQVEQTAHFYASCRPYNGRGAK</sequence>
<dbReference type="Proteomes" id="UP000054845">
    <property type="component" value="Unassembled WGS sequence"/>
</dbReference>